<evidence type="ECO:0000313" key="1">
    <source>
        <dbReference type="EMBL" id="SEC27385.1"/>
    </source>
</evidence>
<dbReference type="AlphaFoldDB" id="A0A1H4R659"/>
<evidence type="ECO:0000313" key="2">
    <source>
        <dbReference type="Proteomes" id="UP000183208"/>
    </source>
</evidence>
<protein>
    <submittedName>
        <fullName evidence="1">Uncharacterized protein</fullName>
    </submittedName>
</protein>
<reference evidence="1 2" key="1">
    <citation type="submission" date="2016-10" db="EMBL/GenBank/DDBJ databases">
        <authorList>
            <person name="de Groot N.N."/>
        </authorList>
    </citation>
    <scope>NUCLEOTIDE SEQUENCE [LARGE SCALE GENOMIC DNA]</scope>
    <source>
        <strain evidence="1 2">GAS522</strain>
    </source>
</reference>
<proteinExistence type="predicted"/>
<organism evidence="1 2">
    <name type="scientific">Bradyrhizobium lablabi</name>
    <dbReference type="NCBI Taxonomy" id="722472"/>
    <lineage>
        <taxon>Bacteria</taxon>
        <taxon>Pseudomonadati</taxon>
        <taxon>Pseudomonadota</taxon>
        <taxon>Alphaproteobacteria</taxon>
        <taxon>Hyphomicrobiales</taxon>
        <taxon>Nitrobacteraceae</taxon>
        <taxon>Bradyrhizobium</taxon>
    </lineage>
</organism>
<gene>
    <name evidence="1" type="ORF">SAMN05444171_1037</name>
</gene>
<dbReference type="Proteomes" id="UP000183208">
    <property type="component" value="Unassembled WGS sequence"/>
</dbReference>
<sequence length="67" mass="7882">MADVGSDNVRRLLWINEAHTEYWARYPRRDWSKGGVPVVRHLEGDALRIIDAVFNQVRGAPMMRMWD</sequence>
<accession>A0A1H4R659</accession>
<dbReference type="EMBL" id="FNTI01000001">
    <property type="protein sequence ID" value="SEC27385.1"/>
    <property type="molecule type" value="Genomic_DNA"/>
</dbReference>
<name>A0A1H4R659_9BRAD</name>